<reference evidence="1" key="1">
    <citation type="submission" date="2016-09" db="EMBL/GenBank/DDBJ databases">
        <title>Draft genome of thermotolerant cyanobacterium Desertifilum sp. strain IPPAS B-1220.</title>
        <authorList>
            <person name="Sinetova M.A."/>
            <person name="Bolakhan K."/>
            <person name="Zayadan B.K."/>
            <person name="Mironov K.S."/>
            <person name="Ustinova V."/>
            <person name="Kupriyanova E.V."/>
            <person name="Sidorov R.A."/>
            <person name="Skrypnik A.N."/>
            <person name="Gogoleva N.E."/>
            <person name="Gogolev Y.V."/>
            <person name="Los D.A."/>
        </authorList>
    </citation>
    <scope>NUCLEOTIDE SEQUENCE [LARGE SCALE GENOMIC DNA]</scope>
    <source>
        <strain evidence="1">IPPAS B-1220</strain>
    </source>
</reference>
<evidence type="ECO:0008006" key="2">
    <source>
        <dbReference type="Google" id="ProtNLM"/>
    </source>
</evidence>
<name>A0A1E5QDZ5_9CYAN</name>
<proteinExistence type="predicted"/>
<organism evidence="1">
    <name type="scientific">Desertifilum tharense IPPAS B-1220</name>
    <dbReference type="NCBI Taxonomy" id="1781255"/>
    <lineage>
        <taxon>Bacteria</taxon>
        <taxon>Bacillati</taxon>
        <taxon>Cyanobacteriota</taxon>
        <taxon>Cyanophyceae</taxon>
        <taxon>Desertifilales</taxon>
        <taxon>Desertifilaceae</taxon>
        <taxon>Desertifilum</taxon>
    </lineage>
</organism>
<comment type="caution">
    <text evidence="1">The sequence shown here is derived from an EMBL/GenBank/DDBJ whole genome shotgun (WGS) entry which is preliminary data.</text>
</comment>
<gene>
    <name evidence="1" type="ORF">BH720_23260</name>
</gene>
<accession>A0A1E5QDZ5</accession>
<dbReference type="EMBL" id="MJGC01000110">
    <property type="protein sequence ID" value="OEJ72890.1"/>
    <property type="molecule type" value="Genomic_DNA"/>
</dbReference>
<dbReference type="OrthoDB" id="515032at2"/>
<protein>
    <recommendedName>
        <fullName evidence="2">DUF4278 domain-containing protein</fullName>
    </recommendedName>
</protein>
<evidence type="ECO:0000313" key="1">
    <source>
        <dbReference type="EMBL" id="OEJ72890.1"/>
    </source>
</evidence>
<dbReference type="InterPro" id="IPR025458">
    <property type="entry name" value="DUF4278"/>
</dbReference>
<dbReference type="AlphaFoldDB" id="A0A1E5QDZ5"/>
<dbReference type="Pfam" id="PF14105">
    <property type="entry name" value="DUF4278"/>
    <property type="match status" value="1"/>
</dbReference>
<sequence length="138" mass="16098">MKLSYRGTPYEHEPIALDMAEADRVAKYRGQEYRQRYPRHIPVPQAPLDLKYRGIAYGTYQTPEPEAVDIATHLNRTFANSPSEPLTRHKRFIEAAQLHRANILKRLEHRIQVARSKGDVNLLQQLEVEKLQLVESQR</sequence>